<evidence type="ECO:0000313" key="2">
    <source>
        <dbReference type="EMBL" id="EGZ28355.1"/>
    </source>
</evidence>
<proteinExistence type="predicted"/>
<name>G4YFC9_PHYSP</name>
<feature type="region of interest" description="Disordered" evidence="1">
    <location>
        <begin position="134"/>
        <end position="179"/>
    </location>
</feature>
<evidence type="ECO:0000256" key="1">
    <source>
        <dbReference type="SAM" id="MobiDB-lite"/>
    </source>
</evidence>
<sequence length="212" mass="22034">MATNVGIVARNQRAERRSTERAKQQATSTVNTDDGGTVALETEETRGVSGDTPMGAASGMSVTIGGNNGGHPAGDDSQSSGTGGNDGGPTEPTATTVDAPQVDKEASSPVVTAETRHLLRVVERLEEHRYNQAAPCTAGGTDDGDDDAECCGRSGATADRGPRVPEAPKADQVQGAGRPIPVPMWLKTVRAEWTDAQLYHEVALNLDGEAQR</sequence>
<gene>
    <name evidence="2" type="ORF">PHYSODRAFT_252072</name>
</gene>
<dbReference type="KEGG" id="psoj:PHYSODRAFT_252072"/>
<dbReference type="GeneID" id="20638228"/>
<evidence type="ECO:0000313" key="3">
    <source>
        <dbReference type="Proteomes" id="UP000002640"/>
    </source>
</evidence>
<dbReference type="EMBL" id="JH159151">
    <property type="protein sequence ID" value="EGZ28355.1"/>
    <property type="molecule type" value="Genomic_DNA"/>
</dbReference>
<accession>G4YFC9</accession>
<dbReference type="InParanoid" id="G4YFC9"/>
<protein>
    <submittedName>
        <fullName evidence="2">Uncharacterized protein</fullName>
    </submittedName>
</protein>
<reference evidence="2 3" key="1">
    <citation type="journal article" date="2006" name="Science">
        <title>Phytophthora genome sequences uncover evolutionary origins and mechanisms of pathogenesis.</title>
        <authorList>
            <person name="Tyler B.M."/>
            <person name="Tripathy S."/>
            <person name="Zhang X."/>
            <person name="Dehal P."/>
            <person name="Jiang R.H."/>
            <person name="Aerts A."/>
            <person name="Arredondo F.D."/>
            <person name="Baxter L."/>
            <person name="Bensasson D."/>
            <person name="Beynon J.L."/>
            <person name="Chapman J."/>
            <person name="Damasceno C.M."/>
            <person name="Dorrance A.E."/>
            <person name="Dou D."/>
            <person name="Dickerman A.W."/>
            <person name="Dubchak I.L."/>
            <person name="Garbelotto M."/>
            <person name="Gijzen M."/>
            <person name="Gordon S.G."/>
            <person name="Govers F."/>
            <person name="Grunwald N.J."/>
            <person name="Huang W."/>
            <person name="Ivors K.L."/>
            <person name="Jones R.W."/>
            <person name="Kamoun S."/>
            <person name="Krampis K."/>
            <person name="Lamour K.H."/>
            <person name="Lee M.K."/>
            <person name="McDonald W.H."/>
            <person name="Medina M."/>
            <person name="Meijer H.J."/>
            <person name="Nordberg E.K."/>
            <person name="Maclean D.J."/>
            <person name="Ospina-Giraldo M.D."/>
            <person name="Morris P.F."/>
            <person name="Phuntumart V."/>
            <person name="Putnam N.H."/>
            <person name="Rash S."/>
            <person name="Rose J.K."/>
            <person name="Sakihama Y."/>
            <person name="Salamov A.A."/>
            <person name="Savidor A."/>
            <person name="Scheuring C.F."/>
            <person name="Smith B.M."/>
            <person name="Sobral B.W."/>
            <person name="Terry A."/>
            <person name="Torto-Alalibo T.A."/>
            <person name="Win J."/>
            <person name="Xu Z."/>
            <person name="Zhang H."/>
            <person name="Grigoriev I.V."/>
            <person name="Rokhsar D.S."/>
            <person name="Boore J.L."/>
        </authorList>
    </citation>
    <scope>NUCLEOTIDE SEQUENCE [LARGE SCALE GENOMIC DNA]</scope>
    <source>
        <strain evidence="2 3">P6497</strain>
    </source>
</reference>
<organism evidence="2 3">
    <name type="scientific">Phytophthora sojae (strain P6497)</name>
    <name type="common">Soybean stem and root rot agent</name>
    <name type="synonym">Phytophthora megasperma f. sp. glycines</name>
    <dbReference type="NCBI Taxonomy" id="1094619"/>
    <lineage>
        <taxon>Eukaryota</taxon>
        <taxon>Sar</taxon>
        <taxon>Stramenopiles</taxon>
        <taxon>Oomycota</taxon>
        <taxon>Peronosporomycetes</taxon>
        <taxon>Peronosporales</taxon>
        <taxon>Peronosporaceae</taxon>
        <taxon>Phytophthora</taxon>
    </lineage>
</organism>
<keyword evidence="3" id="KW-1185">Reference proteome</keyword>
<dbReference type="AlphaFoldDB" id="G4YFC9"/>
<feature type="compositionally biased region" description="Basic and acidic residues" evidence="1">
    <location>
        <begin position="160"/>
        <end position="169"/>
    </location>
</feature>
<dbReference type="RefSeq" id="XP_009515630.1">
    <property type="nucleotide sequence ID" value="XM_009517335.1"/>
</dbReference>
<dbReference type="Proteomes" id="UP000002640">
    <property type="component" value="Unassembled WGS sequence"/>
</dbReference>
<feature type="region of interest" description="Disordered" evidence="1">
    <location>
        <begin position="1"/>
        <end position="115"/>
    </location>
</feature>
<feature type="compositionally biased region" description="Basic and acidic residues" evidence="1">
    <location>
        <begin position="12"/>
        <end position="23"/>
    </location>
</feature>
<feature type="compositionally biased region" description="Polar residues" evidence="1">
    <location>
        <begin position="24"/>
        <end position="34"/>
    </location>
</feature>